<protein>
    <submittedName>
        <fullName evidence="2">Uncharacterized protein</fullName>
    </submittedName>
</protein>
<keyword evidence="1" id="KW-0812">Transmembrane</keyword>
<dbReference type="EMBL" id="PHAH01000035">
    <property type="protein sequence ID" value="PKM87726.1"/>
    <property type="molecule type" value="Genomic_DNA"/>
</dbReference>
<comment type="caution">
    <text evidence="2">The sequence shown here is derived from an EMBL/GenBank/DDBJ whole genome shotgun (WGS) entry which is preliminary data.</text>
</comment>
<accession>A0A2N2DZ33</accession>
<dbReference type="Proteomes" id="UP000233325">
    <property type="component" value="Unassembled WGS sequence"/>
</dbReference>
<organism evidence="2 3">
    <name type="scientific">Candidatus Falkowbacteria bacterium HGW-Falkowbacteria-2</name>
    <dbReference type="NCBI Taxonomy" id="2013769"/>
    <lineage>
        <taxon>Bacteria</taxon>
        <taxon>Candidatus Falkowiibacteriota</taxon>
    </lineage>
</organism>
<reference evidence="2 3" key="1">
    <citation type="journal article" date="2017" name="ISME J.">
        <title>Potential for microbial H2 and metal transformations associated with novel bacteria and archaea in deep terrestrial subsurface sediments.</title>
        <authorList>
            <person name="Hernsdorf A.W."/>
            <person name="Amano Y."/>
            <person name="Miyakawa K."/>
            <person name="Ise K."/>
            <person name="Suzuki Y."/>
            <person name="Anantharaman K."/>
            <person name="Probst A."/>
            <person name="Burstein D."/>
            <person name="Thomas B.C."/>
            <person name="Banfield J.F."/>
        </authorList>
    </citation>
    <scope>NUCLEOTIDE SEQUENCE [LARGE SCALE GENOMIC DNA]</scope>
    <source>
        <strain evidence="2">HGW-Falkowbacteria-2</strain>
    </source>
</reference>
<evidence type="ECO:0000313" key="2">
    <source>
        <dbReference type="EMBL" id="PKM87726.1"/>
    </source>
</evidence>
<gene>
    <name evidence="2" type="ORF">CVU83_02675</name>
</gene>
<keyword evidence="1" id="KW-1133">Transmembrane helix</keyword>
<sequence length="174" mass="19217">MSEHNHEEAKKIKLLKIGVWTFSVLLLAVWIISLRFSVGSSAPATNEDVNAWQTEFTETIGIIRQGLDEAGEEDIASSTEITEQGREFIEELKNDVENIKPIVTSGDDVASSSADSILDDLERRLNASSTPIYTPEVVIPKKSCPEYINCMPTIGEARPCIIPPGCENYTQIAY</sequence>
<proteinExistence type="predicted"/>
<dbReference type="AlphaFoldDB" id="A0A2N2DZ33"/>
<keyword evidence="1" id="KW-0472">Membrane</keyword>
<feature type="transmembrane region" description="Helical" evidence="1">
    <location>
        <begin position="12"/>
        <end position="32"/>
    </location>
</feature>
<evidence type="ECO:0000256" key="1">
    <source>
        <dbReference type="SAM" id="Phobius"/>
    </source>
</evidence>
<name>A0A2N2DZ33_9BACT</name>
<evidence type="ECO:0000313" key="3">
    <source>
        <dbReference type="Proteomes" id="UP000233325"/>
    </source>
</evidence>